<dbReference type="EMBL" id="JAHWGI010001134">
    <property type="protein sequence ID" value="KAK3923027.1"/>
    <property type="molecule type" value="Genomic_DNA"/>
</dbReference>
<dbReference type="FunFam" id="3.20.140.10:FF:000002">
    <property type="entry name" value="Nicotinate phosphoribosyltransferase"/>
    <property type="match status" value="1"/>
</dbReference>
<proteinExistence type="inferred from homology"/>
<dbReference type="GO" id="GO:0034355">
    <property type="term" value="P:NAD+ biosynthetic process via the salvage pathway"/>
    <property type="evidence" value="ECO:0007669"/>
    <property type="project" value="TreeGrafter"/>
</dbReference>
<reference evidence="20" key="1">
    <citation type="submission" date="2021-07" db="EMBL/GenBank/DDBJ databases">
        <authorList>
            <person name="Catto M.A."/>
            <person name="Jacobson A."/>
            <person name="Kennedy G."/>
            <person name="Labadie P."/>
            <person name="Hunt B.G."/>
            <person name="Srinivasan R."/>
        </authorList>
    </citation>
    <scope>NUCLEOTIDE SEQUENCE</scope>
    <source>
        <strain evidence="20">PL_HMW_Pooled</strain>
        <tissue evidence="20">Head</tissue>
    </source>
</reference>
<keyword evidence="21" id="KW-1185">Reference proteome</keyword>
<evidence type="ECO:0000256" key="4">
    <source>
        <dbReference type="ARBA" id="ARBA00010897"/>
    </source>
</evidence>
<dbReference type="InterPro" id="IPR013785">
    <property type="entry name" value="Aldolase_TIM"/>
</dbReference>
<evidence type="ECO:0000259" key="19">
    <source>
        <dbReference type="Pfam" id="PF17956"/>
    </source>
</evidence>
<name>A0AAE1HKH1_9NEOP</name>
<dbReference type="EC" id="6.3.4.21" evidence="5 16"/>
<feature type="domain" description="Nicotinate phosphoribosyltransferase N-terminal" evidence="18">
    <location>
        <begin position="21"/>
        <end position="148"/>
    </location>
</feature>
<keyword evidence="10 16" id="KW-0808">Transferase</keyword>
<evidence type="ECO:0000313" key="20">
    <source>
        <dbReference type="EMBL" id="KAK3923027.1"/>
    </source>
</evidence>
<dbReference type="PANTHER" id="PTHR11098">
    <property type="entry name" value="NICOTINATE PHOSPHORIBOSYLTRANSFERASE"/>
    <property type="match status" value="1"/>
</dbReference>
<dbReference type="Pfam" id="PF17767">
    <property type="entry name" value="NAPRTase_N"/>
    <property type="match status" value="1"/>
</dbReference>
<evidence type="ECO:0000256" key="2">
    <source>
        <dbReference type="ARBA" id="ARBA00001946"/>
    </source>
</evidence>
<accession>A0AAE1HKH1</accession>
<comment type="function">
    <text evidence="14">Catalyzes the first step in the biosynthesis of NAD from nicotinic acid, the ATP-dependent synthesis of beta-nicotinate D-ribonucleotide from nicotinate and 5-phospho-D-ribose 1-phosphate. Helps prevent cellular oxidative stress via its role in NAD biosynthesis.</text>
</comment>
<dbReference type="Gene3D" id="3.20.20.70">
    <property type="entry name" value="Aldolase class I"/>
    <property type="match status" value="1"/>
</dbReference>
<comment type="cofactor">
    <cofactor evidence="2">
        <name>Mg(2+)</name>
        <dbReference type="ChEBI" id="CHEBI:18420"/>
    </cofactor>
</comment>
<evidence type="ECO:0000256" key="1">
    <source>
        <dbReference type="ARBA" id="ARBA00001936"/>
    </source>
</evidence>
<sequence length="563" mass="63722">MEDNGYRKRKKLRQNGVVGPLLTDLYQITMAYAYWKSGKKKDVAVFDLFFRQNPFQGEFTIFAGLEECLKFLENFHYSESDIIYLKETLPSTIESEFFDYLKNLTAKDVTVHAIEEGSVVFPRVPLLRVEGPLIIVQLLETTFLTLINFASLMATNAARYRIAAGKQVSLLEFGLRRAQGPDGGLSASRYAYVGGFDGTSNVLAGKLFNIPVRGTHAHSYITSFTGTHDLHTKTLRHRVTGEEHDMLTLCQEWRKELAKHLETLTEEASDGELAALIAFAIAFPDGFMVLVDTYDVKRYYAVLLMHIFLFVHRSGLLNFCAVAMALNNLGYKALGIRIDSGDLAYLSNRARETFMLVAEKYDLPWFAKLTIVASNDINEETILSLNEQGHKIDCFGIGTHLVTCQRQPALGCVYKMVEINGQPRIKLSQEVGKVTMPGCKSAYRLYGANGHALIDLLQRSVENPPQVGEKVLCRHPFEESKRAYVIPTCVEELYKLYWKDGKICQTLPTLEGIRDRVQTSLKTLRQDHKRNLNPTPYKVAVSDELYNFIHDLWLQNAPIGELF</sequence>
<evidence type="ECO:0000256" key="7">
    <source>
        <dbReference type="ARBA" id="ARBA00022553"/>
    </source>
</evidence>
<comment type="similarity">
    <text evidence="4 16">Belongs to the NAPRTase family.</text>
</comment>
<dbReference type="Pfam" id="PF17956">
    <property type="entry name" value="NAPRTase_C"/>
    <property type="match status" value="1"/>
</dbReference>
<evidence type="ECO:0000256" key="3">
    <source>
        <dbReference type="ARBA" id="ARBA00004952"/>
    </source>
</evidence>
<dbReference type="FunFam" id="3.20.140.10:FF:000004">
    <property type="entry name" value="Nicotinate phosphoribosyltransferase"/>
    <property type="match status" value="1"/>
</dbReference>
<dbReference type="InterPro" id="IPR007229">
    <property type="entry name" value="Nic_PRibTrfase-Fam"/>
</dbReference>
<evidence type="ECO:0000256" key="10">
    <source>
        <dbReference type="ARBA" id="ARBA00022679"/>
    </source>
</evidence>
<organism evidence="20 21">
    <name type="scientific">Frankliniella fusca</name>
    <dbReference type="NCBI Taxonomy" id="407009"/>
    <lineage>
        <taxon>Eukaryota</taxon>
        <taxon>Metazoa</taxon>
        <taxon>Ecdysozoa</taxon>
        <taxon>Arthropoda</taxon>
        <taxon>Hexapoda</taxon>
        <taxon>Insecta</taxon>
        <taxon>Pterygota</taxon>
        <taxon>Neoptera</taxon>
        <taxon>Paraneoptera</taxon>
        <taxon>Thysanoptera</taxon>
        <taxon>Terebrantia</taxon>
        <taxon>Thripoidea</taxon>
        <taxon>Thripidae</taxon>
        <taxon>Frankliniella</taxon>
    </lineage>
</organism>
<evidence type="ECO:0000256" key="13">
    <source>
        <dbReference type="ARBA" id="ARBA00023211"/>
    </source>
</evidence>
<dbReference type="InterPro" id="IPR041525">
    <property type="entry name" value="N/Namide_PRibTrfase"/>
</dbReference>
<dbReference type="InterPro" id="IPR041619">
    <property type="entry name" value="NAPRTase_C"/>
</dbReference>
<feature type="domain" description="Nicotinate/nicotinamide phosphoribosyltransferase" evidence="17">
    <location>
        <begin position="334"/>
        <end position="435"/>
    </location>
</feature>
<dbReference type="Gene3D" id="3.20.140.10">
    <property type="entry name" value="nicotinate phosphoribosyltransferase"/>
    <property type="match status" value="2"/>
</dbReference>
<keyword evidence="11" id="KW-0479">Metal-binding</keyword>
<dbReference type="FunFam" id="3.20.20.70:FF:000173">
    <property type="entry name" value="Nicotinate phosphoribosyltransferase"/>
    <property type="match status" value="1"/>
</dbReference>
<dbReference type="GO" id="GO:0004516">
    <property type="term" value="F:nicotinate phosphoribosyltransferase activity"/>
    <property type="evidence" value="ECO:0007669"/>
    <property type="project" value="UniProtKB-UniRule"/>
</dbReference>
<protein>
    <recommendedName>
        <fullName evidence="6 16">Nicotinate phosphoribosyltransferase</fullName>
        <ecNumber evidence="5 16">6.3.4.21</ecNumber>
    </recommendedName>
</protein>
<evidence type="ECO:0000256" key="9">
    <source>
        <dbReference type="ARBA" id="ARBA00022642"/>
    </source>
</evidence>
<evidence type="ECO:0000256" key="14">
    <source>
        <dbReference type="ARBA" id="ARBA00023426"/>
    </source>
</evidence>
<comment type="caution">
    <text evidence="20">The sequence shown here is derived from an EMBL/GenBank/DDBJ whole genome shotgun (WGS) entry which is preliminary data.</text>
</comment>
<dbReference type="AlphaFoldDB" id="A0AAE1HKH1"/>
<evidence type="ECO:0000313" key="21">
    <source>
        <dbReference type="Proteomes" id="UP001219518"/>
    </source>
</evidence>
<comment type="catalytic activity">
    <reaction evidence="15 16">
        <text>5-phospho-alpha-D-ribose 1-diphosphate + nicotinate + ATP + H2O = nicotinate beta-D-ribonucleotide + ADP + phosphate + diphosphate</text>
        <dbReference type="Rhea" id="RHEA:36163"/>
        <dbReference type="ChEBI" id="CHEBI:15377"/>
        <dbReference type="ChEBI" id="CHEBI:30616"/>
        <dbReference type="ChEBI" id="CHEBI:32544"/>
        <dbReference type="ChEBI" id="CHEBI:33019"/>
        <dbReference type="ChEBI" id="CHEBI:43474"/>
        <dbReference type="ChEBI" id="CHEBI:57502"/>
        <dbReference type="ChEBI" id="CHEBI:58017"/>
        <dbReference type="ChEBI" id="CHEBI:456216"/>
        <dbReference type="EC" id="6.3.4.21"/>
    </reaction>
</comment>
<keyword evidence="13" id="KW-0464">Manganese</keyword>
<dbReference type="FunFam" id="3.20.20.70:FF:000155">
    <property type="entry name" value="Nicotinate phosphoribosyltransferase"/>
    <property type="match status" value="1"/>
</dbReference>
<dbReference type="PIRSF" id="PIRSF000484">
    <property type="entry name" value="NAPRT"/>
    <property type="match status" value="1"/>
</dbReference>
<dbReference type="CDD" id="cd01570">
    <property type="entry name" value="NAPRTase_A"/>
    <property type="match status" value="1"/>
</dbReference>
<comment type="PTM">
    <text evidence="16">Transiently phosphorylated on a His residue during the reaction cycle. Phosphorylation strongly increases the affinity for substrates and increases the rate of nicotinate D-ribonucleotide production. Dephosphorylation regenerates the low-affinity form of the enzyme, leading to product release.</text>
</comment>
<evidence type="ECO:0000256" key="8">
    <source>
        <dbReference type="ARBA" id="ARBA00022598"/>
    </source>
</evidence>
<evidence type="ECO:0000256" key="5">
    <source>
        <dbReference type="ARBA" id="ARBA00013236"/>
    </source>
</evidence>
<evidence type="ECO:0000256" key="15">
    <source>
        <dbReference type="ARBA" id="ARBA00048668"/>
    </source>
</evidence>
<comment type="cofactor">
    <cofactor evidence="1">
        <name>Mn(2+)</name>
        <dbReference type="ChEBI" id="CHEBI:29035"/>
    </cofactor>
</comment>
<dbReference type="InterPro" id="IPR036068">
    <property type="entry name" value="Nicotinate_pribotase-like_C"/>
</dbReference>
<comment type="pathway">
    <text evidence="3 16">Cofactor biosynthesis; NAD(+) biosynthesis; nicotinate D-ribonucleotide from nicotinate: step 1/1.</text>
</comment>
<dbReference type="SUPFAM" id="SSF51690">
    <property type="entry name" value="Nicotinate/Quinolinate PRTase C-terminal domain-like"/>
    <property type="match status" value="1"/>
</dbReference>
<dbReference type="PANTHER" id="PTHR11098:SF1">
    <property type="entry name" value="NICOTINATE PHOSPHORIBOSYLTRANSFERASE"/>
    <property type="match status" value="1"/>
</dbReference>
<keyword evidence="20" id="KW-0328">Glycosyltransferase</keyword>
<evidence type="ECO:0000259" key="17">
    <source>
        <dbReference type="Pfam" id="PF04095"/>
    </source>
</evidence>
<reference evidence="20" key="2">
    <citation type="journal article" date="2023" name="BMC Genomics">
        <title>Pest status, molecular evolution, and epigenetic factors derived from the genome assembly of Frankliniella fusca, a thysanopteran phytovirus vector.</title>
        <authorList>
            <person name="Catto M.A."/>
            <person name="Labadie P.E."/>
            <person name="Jacobson A.L."/>
            <person name="Kennedy G.G."/>
            <person name="Srinivasan R."/>
            <person name="Hunt B.G."/>
        </authorList>
    </citation>
    <scope>NUCLEOTIDE SEQUENCE</scope>
    <source>
        <strain evidence="20">PL_HMW_Pooled</strain>
    </source>
</reference>
<keyword evidence="12" id="KW-0460">Magnesium</keyword>
<feature type="domain" description="Nicotinate phosphoribosyltransferase C-terminal" evidence="19">
    <location>
        <begin position="440"/>
        <end position="548"/>
    </location>
</feature>
<dbReference type="GO" id="GO:0046872">
    <property type="term" value="F:metal ion binding"/>
    <property type="evidence" value="ECO:0007669"/>
    <property type="project" value="UniProtKB-KW"/>
</dbReference>
<dbReference type="Proteomes" id="UP001219518">
    <property type="component" value="Unassembled WGS sequence"/>
</dbReference>
<dbReference type="SUPFAM" id="SSF54675">
    <property type="entry name" value="Nicotinate/Quinolinate PRTase N-terminal domain-like"/>
    <property type="match status" value="1"/>
</dbReference>
<keyword evidence="9 16" id="KW-0662">Pyridine nucleotide biosynthesis</keyword>
<evidence type="ECO:0000256" key="6">
    <source>
        <dbReference type="ARBA" id="ARBA00021569"/>
    </source>
</evidence>
<dbReference type="InterPro" id="IPR040727">
    <property type="entry name" value="NAPRTase_N"/>
</dbReference>
<dbReference type="InterPro" id="IPR006405">
    <property type="entry name" value="Nic_PRibTrfase_pncB"/>
</dbReference>
<dbReference type="GO" id="GO:0005829">
    <property type="term" value="C:cytosol"/>
    <property type="evidence" value="ECO:0007669"/>
    <property type="project" value="TreeGrafter"/>
</dbReference>
<dbReference type="GO" id="GO:0016757">
    <property type="term" value="F:glycosyltransferase activity"/>
    <property type="evidence" value="ECO:0007669"/>
    <property type="project" value="UniProtKB-KW"/>
</dbReference>
<dbReference type="Pfam" id="PF04095">
    <property type="entry name" value="NAPRTase"/>
    <property type="match status" value="1"/>
</dbReference>
<keyword evidence="7" id="KW-0597">Phosphoprotein</keyword>
<evidence type="ECO:0000256" key="16">
    <source>
        <dbReference type="RuleBase" id="RU365100"/>
    </source>
</evidence>
<evidence type="ECO:0000256" key="12">
    <source>
        <dbReference type="ARBA" id="ARBA00022842"/>
    </source>
</evidence>
<gene>
    <name evidence="20" type="ORF">KUF71_001686</name>
</gene>
<keyword evidence="8 16" id="KW-0436">Ligase</keyword>
<dbReference type="NCBIfam" id="TIGR01513">
    <property type="entry name" value="NAPRTase_put"/>
    <property type="match status" value="1"/>
</dbReference>
<evidence type="ECO:0000259" key="18">
    <source>
        <dbReference type="Pfam" id="PF17767"/>
    </source>
</evidence>
<evidence type="ECO:0000256" key="11">
    <source>
        <dbReference type="ARBA" id="ARBA00022723"/>
    </source>
</evidence>